<comment type="caution">
    <text evidence="1">The sequence shown here is derived from an EMBL/GenBank/DDBJ whole genome shotgun (WGS) entry which is preliminary data.</text>
</comment>
<evidence type="ECO:0000313" key="2">
    <source>
        <dbReference type="Proteomes" id="UP000316545"/>
    </source>
</evidence>
<dbReference type="EMBL" id="VITO01000006">
    <property type="protein sequence ID" value="TWB27707.1"/>
    <property type="molecule type" value="Genomic_DNA"/>
</dbReference>
<dbReference type="Pfam" id="PF13289">
    <property type="entry name" value="SIR2_2"/>
    <property type="match status" value="1"/>
</dbReference>
<dbReference type="AlphaFoldDB" id="A0A560G1D3"/>
<protein>
    <submittedName>
        <fullName evidence="1">SIR2-like protein</fullName>
    </submittedName>
</protein>
<keyword evidence="2" id="KW-1185">Reference proteome</keyword>
<accession>A0A560G1D3</accession>
<reference evidence="1 2" key="1">
    <citation type="submission" date="2019-06" db="EMBL/GenBank/DDBJ databases">
        <title>Genomic Encyclopedia of Type Strains, Phase IV (KMG-V): Genome sequencing to study the core and pangenomes of soil and plant-associated prokaryotes.</title>
        <authorList>
            <person name="Whitman W."/>
        </authorList>
    </citation>
    <scope>NUCLEOTIDE SEQUENCE [LARGE SCALE GENOMIC DNA]</scope>
    <source>
        <strain evidence="1 2">BR 11865</strain>
    </source>
</reference>
<dbReference type="RefSeq" id="WP_211102609.1">
    <property type="nucleotide sequence ID" value="NZ_VITO01000006.1"/>
</dbReference>
<proteinExistence type="predicted"/>
<evidence type="ECO:0000313" key="1">
    <source>
        <dbReference type="EMBL" id="TWB27707.1"/>
    </source>
</evidence>
<sequence>METQHNPDRFMADLRHLLSQGRKRIGLLVGAGAPLAIKVNDQNEIVTNGRPIIPGVDQLTTTVLSKLSGQESIAANDIRTSLGSNANIETILSKIRLLEQAIGSIQVNGLDSDGYKALGASICSEIGNIVGAELPLGPNPYTHLINWVSGTLRSGAVEIFTTNYDLLFEEAFERAKAPYFDGFSGGNAPFFDPVTVAGDDLPPRWSRLWKIHGSLGWAVEKGAVVRGRGKSAANLVYPDHLKYDLTQKQPYSSLFERLKRFLLTPDTLLLTIGFSFRDAHICAVLDEALAMNANASVFAFQYMNLEKEEPARQLAYSRPNLAVYAADGAVISGVPGQWAPGELPKNWAEIRASFWGPRWDGDPNIFLLGDFAQFAKFCALTQATDFSTAQALPISPPVTEASPADVMP</sequence>
<name>A0A560G1D3_9PROT</name>
<dbReference type="Proteomes" id="UP000316545">
    <property type="component" value="Unassembled WGS sequence"/>
</dbReference>
<gene>
    <name evidence="1" type="ORF">FBZ88_106170</name>
</gene>
<organism evidence="1 2">
    <name type="scientific">Nitrospirillum amazonense</name>
    <dbReference type="NCBI Taxonomy" id="28077"/>
    <lineage>
        <taxon>Bacteria</taxon>
        <taxon>Pseudomonadati</taxon>
        <taxon>Pseudomonadota</taxon>
        <taxon>Alphaproteobacteria</taxon>
        <taxon>Rhodospirillales</taxon>
        <taxon>Azospirillaceae</taxon>
        <taxon>Nitrospirillum</taxon>
    </lineage>
</organism>